<evidence type="ECO:0000259" key="12">
    <source>
        <dbReference type="PROSITE" id="PS51900"/>
    </source>
</evidence>
<sequence length="387" mass="42055">MVAPPRLNRVTVADAADRYLSSVRVEAVRGVLSPATARSYERDVTELARLLGAGRVLDDVTGDDVDDALVRYQSSPDGRYADPARKGAPGRSTATVNRFRQSVTRFFTHAARECWVQADPMQWASPPAKVRDGLRVARTALSASAAEALLRTTAAGPVPEARAVPAAGAERAPRADQALALRDRLVIALLLVLGPRVSELARADVADFAREPGETRWRIVGKGGGTRTVALSPPLATALEDYLTGLRPRLAARRDDDADAQRALLLTWRGRRVDTQAVRALLARAVERMPAPYRRPATPHALRHTTATLLVAEGWDVKVVAELLGHRSIATTGVYLDRIEGELGAAIRSHPLSAELLRRDEHDSRTEPPETDEHDRSARAGPRPSLR</sequence>
<feature type="region of interest" description="Disordered" evidence="10">
    <location>
        <begin position="74"/>
        <end position="93"/>
    </location>
</feature>
<feature type="domain" description="Tyr recombinase" evidence="11">
    <location>
        <begin position="151"/>
        <end position="348"/>
    </location>
</feature>
<dbReference type="InterPro" id="IPR010998">
    <property type="entry name" value="Integrase_recombinase_N"/>
</dbReference>
<dbReference type="InterPro" id="IPR044068">
    <property type="entry name" value="CB"/>
</dbReference>
<evidence type="ECO:0000256" key="3">
    <source>
        <dbReference type="ARBA" id="ARBA00022618"/>
    </source>
</evidence>
<evidence type="ECO:0000313" key="13">
    <source>
        <dbReference type="EMBL" id="GAA1736141.1"/>
    </source>
</evidence>
<protein>
    <recommendedName>
        <fullName evidence="15">Site-specific recombinase XerD</fullName>
    </recommendedName>
</protein>
<evidence type="ECO:0000256" key="8">
    <source>
        <dbReference type="ARBA" id="ARBA00023306"/>
    </source>
</evidence>
<evidence type="ECO:0000256" key="2">
    <source>
        <dbReference type="ARBA" id="ARBA00022490"/>
    </source>
</evidence>
<name>A0ABP4VS19_9MICO</name>
<keyword evidence="2" id="KW-0963">Cytoplasm</keyword>
<evidence type="ECO:0000256" key="4">
    <source>
        <dbReference type="ARBA" id="ARBA00022829"/>
    </source>
</evidence>
<dbReference type="Proteomes" id="UP001501138">
    <property type="component" value="Unassembled WGS sequence"/>
</dbReference>
<feature type="domain" description="Core-binding (CB)" evidence="12">
    <location>
        <begin position="10"/>
        <end position="111"/>
    </location>
</feature>
<evidence type="ECO:0000256" key="6">
    <source>
        <dbReference type="ARBA" id="ARBA00023125"/>
    </source>
</evidence>
<keyword evidence="7" id="KW-0233">DNA recombination</keyword>
<dbReference type="PANTHER" id="PTHR30349:SF77">
    <property type="entry name" value="TYROSINE RECOMBINASE XERC"/>
    <property type="match status" value="1"/>
</dbReference>
<dbReference type="PANTHER" id="PTHR30349">
    <property type="entry name" value="PHAGE INTEGRASE-RELATED"/>
    <property type="match status" value="1"/>
</dbReference>
<keyword evidence="4" id="KW-0159">Chromosome partition</keyword>
<keyword evidence="3" id="KW-0132">Cell division</keyword>
<comment type="subcellular location">
    <subcellularLocation>
        <location evidence="1">Cytoplasm</location>
    </subcellularLocation>
</comment>
<gene>
    <name evidence="13" type="ORF">GCM10009809_34150</name>
</gene>
<dbReference type="EMBL" id="BAAAPM010000008">
    <property type="protein sequence ID" value="GAA1736141.1"/>
    <property type="molecule type" value="Genomic_DNA"/>
</dbReference>
<dbReference type="Gene3D" id="1.10.150.130">
    <property type="match status" value="1"/>
</dbReference>
<dbReference type="InterPro" id="IPR002104">
    <property type="entry name" value="Integrase_catalytic"/>
</dbReference>
<dbReference type="RefSeq" id="WP_344249875.1">
    <property type="nucleotide sequence ID" value="NZ_BAAAPM010000008.1"/>
</dbReference>
<feature type="region of interest" description="Disordered" evidence="10">
    <location>
        <begin position="354"/>
        <end position="387"/>
    </location>
</feature>
<organism evidence="13 14">
    <name type="scientific">Isoptericola hypogeus</name>
    <dbReference type="NCBI Taxonomy" id="300179"/>
    <lineage>
        <taxon>Bacteria</taxon>
        <taxon>Bacillati</taxon>
        <taxon>Actinomycetota</taxon>
        <taxon>Actinomycetes</taxon>
        <taxon>Micrococcales</taxon>
        <taxon>Promicromonosporaceae</taxon>
        <taxon>Isoptericola</taxon>
    </lineage>
</organism>
<proteinExistence type="predicted"/>
<keyword evidence="5" id="KW-0229">DNA integration</keyword>
<dbReference type="PROSITE" id="PS51898">
    <property type="entry name" value="TYR_RECOMBINASE"/>
    <property type="match status" value="1"/>
</dbReference>
<evidence type="ECO:0000313" key="14">
    <source>
        <dbReference type="Proteomes" id="UP001501138"/>
    </source>
</evidence>
<reference evidence="14" key="1">
    <citation type="journal article" date="2019" name="Int. J. Syst. Evol. Microbiol.">
        <title>The Global Catalogue of Microorganisms (GCM) 10K type strain sequencing project: providing services to taxonomists for standard genome sequencing and annotation.</title>
        <authorList>
            <consortium name="The Broad Institute Genomics Platform"/>
            <consortium name="The Broad Institute Genome Sequencing Center for Infectious Disease"/>
            <person name="Wu L."/>
            <person name="Ma J."/>
        </authorList>
    </citation>
    <scope>NUCLEOTIDE SEQUENCE [LARGE SCALE GENOMIC DNA]</scope>
    <source>
        <strain evidence="14">JCM 15589</strain>
    </source>
</reference>
<dbReference type="Pfam" id="PF00589">
    <property type="entry name" value="Phage_integrase"/>
    <property type="match status" value="1"/>
</dbReference>
<dbReference type="InterPro" id="IPR011010">
    <property type="entry name" value="DNA_brk_join_enz"/>
</dbReference>
<dbReference type="InterPro" id="IPR050090">
    <property type="entry name" value="Tyrosine_recombinase_XerCD"/>
</dbReference>
<evidence type="ECO:0000256" key="9">
    <source>
        <dbReference type="PROSITE-ProRule" id="PRU01248"/>
    </source>
</evidence>
<dbReference type="InterPro" id="IPR013762">
    <property type="entry name" value="Integrase-like_cat_sf"/>
</dbReference>
<keyword evidence="14" id="KW-1185">Reference proteome</keyword>
<keyword evidence="6 9" id="KW-0238">DNA-binding</keyword>
<comment type="caution">
    <text evidence="13">The sequence shown here is derived from an EMBL/GenBank/DDBJ whole genome shotgun (WGS) entry which is preliminary data.</text>
</comment>
<feature type="compositionally biased region" description="Basic and acidic residues" evidence="10">
    <location>
        <begin position="356"/>
        <end position="378"/>
    </location>
</feature>
<accession>A0ABP4VS19</accession>
<evidence type="ECO:0000259" key="11">
    <source>
        <dbReference type="PROSITE" id="PS51898"/>
    </source>
</evidence>
<dbReference type="PROSITE" id="PS51900">
    <property type="entry name" value="CB"/>
    <property type="match status" value="1"/>
</dbReference>
<evidence type="ECO:0000256" key="1">
    <source>
        <dbReference type="ARBA" id="ARBA00004496"/>
    </source>
</evidence>
<keyword evidence="8" id="KW-0131">Cell cycle</keyword>
<dbReference type="Gene3D" id="1.10.443.10">
    <property type="entry name" value="Intergrase catalytic core"/>
    <property type="match status" value="1"/>
</dbReference>
<evidence type="ECO:0000256" key="5">
    <source>
        <dbReference type="ARBA" id="ARBA00022908"/>
    </source>
</evidence>
<evidence type="ECO:0000256" key="10">
    <source>
        <dbReference type="SAM" id="MobiDB-lite"/>
    </source>
</evidence>
<dbReference type="SUPFAM" id="SSF56349">
    <property type="entry name" value="DNA breaking-rejoining enzymes"/>
    <property type="match status" value="1"/>
</dbReference>
<evidence type="ECO:0008006" key="15">
    <source>
        <dbReference type="Google" id="ProtNLM"/>
    </source>
</evidence>
<evidence type="ECO:0000256" key="7">
    <source>
        <dbReference type="ARBA" id="ARBA00023172"/>
    </source>
</evidence>